<dbReference type="PANTHER" id="PTHR33452">
    <property type="entry name" value="OXIDOREDUCTASE CATD-RELATED"/>
    <property type="match status" value="1"/>
</dbReference>
<name>A0A3B0YX28_9ZZZZ</name>
<keyword evidence="5 6" id="KW-0472">Membrane</keyword>
<evidence type="ECO:0000256" key="1">
    <source>
        <dbReference type="ARBA" id="ARBA00004651"/>
    </source>
</evidence>
<dbReference type="InterPro" id="IPR051907">
    <property type="entry name" value="DoxX-like_oxidoreductase"/>
</dbReference>
<evidence type="ECO:0000256" key="4">
    <source>
        <dbReference type="ARBA" id="ARBA00022989"/>
    </source>
</evidence>
<keyword evidence="4 6" id="KW-1133">Transmembrane helix</keyword>
<protein>
    <recommendedName>
        <fullName evidence="8">DoxX family protein</fullName>
    </recommendedName>
</protein>
<reference evidence="7" key="1">
    <citation type="submission" date="2018-06" db="EMBL/GenBank/DDBJ databases">
        <authorList>
            <person name="Zhirakovskaya E."/>
        </authorList>
    </citation>
    <scope>NUCLEOTIDE SEQUENCE</scope>
</reference>
<proteinExistence type="predicted"/>
<organism evidence="7">
    <name type="scientific">hydrothermal vent metagenome</name>
    <dbReference type="NCBI Taxonomy" id="652676"/>
    <lineage>
        <taxon>unclassified sequences</taxon>
        <taxon>metagenomes</taxon>
        <taxon>ecological metagenomes</taxon>
    </lineage>
</organism>
<evidence type="ECO:0008006" key="8">
    <source>
        <dbReference type="Google" id="ProtNLM"/>
    </source>
</evidence>
<evidence type="ECO:0000256" key="5">
    <source>
        <dbReference type="ARBA" id="ARBA00023136"/>
    </source>
</evidence>
<feature type="transmembrane region" description="Helical" evidence="6">
    <location>
        <begin position="21"/>
        <end position="43"/>
    </location>
</feature>
<accession>A0A3B0YX28</accession>
<evidence type="ECO:0000313" key="7">
    <source>
        <dbReference type="EMBL" id="VAW72946.1"/>
    </source>
</evidence>
<feature type="non-terminal residue" evidence="7">
    <location>
        <position position="204"/>
    </location>
</feature>
<comment type="subcellular location">
    <subcellularLocation>
        <location evidence="1">Cell membrane</location>
        <topology evidence="1">Multi-pass membrane protein</topology>
    </subcellularLocation>
</comment>
<dbReference type="GO" id="GO:0005886">
    <property type="term" value="C:plasma membrane"/>
    <property type="evidence" value="ECO:0007669"/>
    <property type="project" value="UniProtKB-SubCell"/>
</dbReference>
<keyword evidence="3 6" id="KW-0812">Transmembrane</keyword>
<keyword evidence="2" id="KW-1003">Cell membrane</keyword>
<dbReference type="AlphaFoldDB" id="A0A3B0YX28"/>
<feature type="transmembrane region" description="Helical" evidence="6">
    <location>
        <begin position="174"/>
        <end position="196"/>
    </location>
</feature>
<gene>
    <name evidence="7" type="ORF">MNBD_GAMMA10-923</name>
</gene>
<dbReference type="Pfam" id="PF07681">
    <property type="entry name" value="DoxX"/>
    <property type="match status" value="1"/>
</dbReference>
<dbReference type="PANTHER" id="PTHR33452:SF19">
    <property type="entry name" value="DOXX FAMILY PROTEIN"/>
    <property type="match status" value="1"/>
</dbReference>
<feature type="transmembrane region" description="Helical" evidence="6">
    <location>
        <begin position="67"/>
        <end position="85"/>
    </location>
</feature>
<evidence type="ECO:0000256" key="2">
    <source>
        <dbReference type="ARBA" id="ARBA00022475"/>
    </source>
</evidence>
<dbReference type="EMBL" id="UOFJ01000692">
    <property type="protein sequence ID" value="VAW72946.1"/>
    <property type="molecule type" value="Genomic_DNA"/>
</dbReference>
<evidence type="ECO:0000256" key="3">
    <source>
        <dbReference type="ARBA" id="ARBA00022692"/>
    </source>
</evidence>
<evidence type="ECO:0000256" key="6">
    <source>
        <dbReference type="SAM" id="Phobius"/>
    </source>
</evidence>
<dbReference type="InterPro" id="IPR032808">
    <property type="entry name" value="DoxX"/>
</dbReference>
<sequence>MNDLIALMTGIQRFFLNKIKLLDFTPLLLLRIYLAPIFIIAGWGKLTAIDSTTYYFGEMLGMPFPESMAYLAGGAEFFGGIAILIGLATRWFAIPLIMTMAVAAGTAHWDQGWHALPDDTLTMPWEWRKDLIEEGIERRTAARALLKEHGNYEWLTSAGNITILKNGIEFSVTYILMLLPLLFFGAGRLSIDYFLYRLYMRKDD</sequence>